<name>A0ABY5EQH0_9HYPH</name>
<dbReference type="EMBL" id="CP101113">
    <property type="protein sequence ID" value="UTO27661.1"/>
    <property type="molecule type" value="Genomic_DNA"/>
</dbReference>
<organism evidence="1 2">
    <name type="scientific">Bartonella harrusi</name>
    <dbReference type="NCBI Taxonomy" id="2961895"/>
    <lineage>
        <taxon>Bacteria</taxon>
        <taxon>Pseudomonadati</taxon>
        <taxon>Pseudomonadota</taxon>
        <taxon>Alphaproteobacteria</taxon>
        <taxon>Hyphomicrobiales</taxon>
        <taxon>Bartonellaceae</taxon>
        <taxon>Bartonella</taxon>
    </lineage>
</organism>
<evidence type="ECO:0000313" key="2">
    <source>
        <dbReference type="Proteomes" id="UP001059475"/>
    </source>
</evidence>
<keyword evidence="2" id="KW-1185">Reference proteome</keyword>
<geneLocation type="plasmid" evidence="1 2">
    <name>pBHa</name>
</geneLocation>
<evidence type="ECO:0000313" key="1">
    <source>
        <dbReference type="EMBL" id="UTO27661.1"/>
    </source>
</evidence>
<protein>
    <submittedName>
        <fullName evidence="1">Conjugal transfer protein TraD</fullName>
    </submittedName>
</protein>
<dbReference type="Proteomes" id="UP001059475">
    <property type="component" value="Plasmid pBHa"/>
</dbReference>
<dbReference type="RefSeq" id="WP_254769575.1">
    <property type="nucleotide sequence ID" value="NZ_CP101113.1"/>
</dbReference>
<keyword evidence="1" id="KW-0614">Plasmid</keyword>
<accession>A0ABY5EQH0</accession>
<sequence>MKKNRIKVCAVISSTLNDAFIPGIQVALDSKEAESYGVFLETALSEEDAWDSCTTDPSETEIFDDMGGNHEF</sequence>
<gene>
    <name evidence="1" type="ORF">NMK50_00135</name>
</gene>
<proteinExistence type="predicted"/>
<reference evidence="1" key="1">
    <citation type="submission" date="2022-07" db="EMBL/GenBank/DDBJ databases">
        <title>First report of Bartonella spp. in marsupials in Brazil, with a description of Bartonella harrusi sp. nov. and new proposal for taxonomic reclassification of species of the genus Bartonella.</title>
        <authorList>
            <person name="Amaral R.B."/>
        </authorList>
    </citation>
    <scope>NUCLEOTIDE SEQUENCE</scope>
    <source>
        <strain evidence="1">117A</strain>
        <plasmid evidence="1">pBHa</plasmid>
    </source>
</reference>